<dbReference type="RefSeq" id="WP_171624956.1">
    <property type="nucleotide sequence ID" value="NZ_JABBPG010000002.1"/>
</dbReference>
<evidence type="ECO:0000313" key="1">
    <source>
        <dbReference type="EMBL" id="NOU49866.1"/>
    </source>
</evidence>
<comment type="caution">
    <text evidence="1">The sequence shown here is derived from an EMBL/GenBank/DDBJ whole genome shotgun (WGS) entry which is preliminary data.</text>
</comment>
<reference evidence="1 2" key="1">
    <citation type="submission" date="2020-04" db="EMBL/GenBank/DDBJ databases">
        <title>Pseudoalteromonas caenipelagi sp. nov., isolated from a tidal flat.</title>
        <authorList>
            <person name="Park S."/>
            <person name="Yoon J.-H."/>
        </authorList>
    </citation>
    <scope>NUCLEOTIDE SEQUENCE [LARGE SCALE GENOMIC DNA]</scope>
    <source>
        <strain evidence="1 2">JBTF-M23</strain>
    </source>
</reference>
<dbReference type="EMBL" id="JABBPG010000002">
    <property type="protein sequence ID" value="NOU49866.1"/>
    <property type="molecule type" value="Genomic_DNA"/>
</dbReference>
<name>A0A849V9F5_9GAMM</name>
<accession>A0A849V9F5</accession>
<dbReference type="Proteomes" id="UP000586305">
    <property type="component" value="Unassembled WGS sequence"/>
</dbReference>
<keyword evidence="2" id="KW-1185">Reference proteome</keyword>
<proteinExistence type="predicted"/>
<dbReference type="AlphaFoldDB" id="A0A849V9F5"/>
<organism evidence="1 2">
    <name type="scientific">Pseudoalteromonas caenipelagi</name>
    <dbReference type="NCBI Taxonomy" id="2726988"/>
    <lineage>
        <taxon>Bacteria</taxon>
        <taxon>Pseudomonadati</taxon>
        <taxon>Pseudomonadota</taxon>
        <taxon>Gammaproteobacteria</taxon>
        <taxon>Alteromonadales</taxon>
        <taxon>Pseudoalteromonadaceae</taxon>
        <taxon>Pseudoalteromonas</taxon>
    </lineage>
</organism>
<protein>
    <submittedName>
        <fullName evidence="1">Uncharacterized protein</fullName>
    </submittedName>
</protein>
<gene>
    <name evidence="1" type="ORF">HG263_04865</name>
</gene>
<sequence length="94" mass="10460">MTKTEKRLEKQLIELLTQACEQLKDEIPHFLYLSHTASLKKLQQTLVIELFCSHSLTASELAIASSTVNVYLAQLSCATKPSSLKVTLLTGQKL</sequence>
<evidence type="ECO:0000313" key="2">
    <source>
        <dbReference type="Proteomes" id="UP000586305"/>
    </source>
</evidence>